<gene>
    <name evidence="2" type="ORF">VK70_18850</name>
</gene>
<dbReference type="AlphaFoldDB" id="A0A0F7FFJ9"/>
<dbReference type="Proteomes" id="UP000034189">
    <property type="component" value="Chromosome"/>
</dbReference>
<keyword evidence="1" id="KW-0812">Transmembrane</keyword>
<feature type="transmembrane region" description="Helical" evidence="1">
    <location>
        <begin position="7"/>
        <end position="27"/>
    </location>
</feature>
<keyword evidence="1" id="KW-0472">Membrane</keyword>
<accession>A0A0F7FFJ9</accession>
<evidence type="ECO:0000313" key="3">
    <source>
        <dbReference type="Proteomes" id="UP000034189"/>
    </source>
</evidence>
<organism evidence="2 3">
    <name type="scientific">Paenibacillus durus ATCC 35681</name>
    <dbReference type="NCBI Taxonomy" id="1333534"/>
    <lineage>
        <taxon>Bacteria</taxon>
        <taxon>Bacillati</taxon>
        <taxon>Bacillota</taxon>
        <taxon>Bacilli</taxon>
        <taxon>Bacillales</taxon>
        <taxon>Paenibacillaceae</taxon>
        <taxon>Paenibacillus</taxon>
    </lineage>
</organism>
<proteinExistence type="predicted"/>
<name>A0A0F7FFJ9_PAEDU</name>
<feature type="transmembrane region" description="Helical" evidence="1">
    <location>
        <begin position="39"/>
        <end position="61"/>
    </location>
</feature>
<evidence type="ECO:0008006" key="4">
    <source>
        <dbReference type="Google" id="ProtNLM"/>
    </source>
</evidence>
<dbReference type="OrthoDB" id="2353968at2"/>
<evidence type="ECO:0000313" key="2">
    <source>
        <dbReference type="EMBL" id="AKG37849.1"/>
    </source>
</evidence>
<dbReference type="EMBL" id="CP011114">
    <property type="protein sequence ID" value="AKG37849.1"/>
    <property type="molecule type" value="Genomic_DNA"/>
</dbReference>
<reference evidence="2 3" key="1">
    <citation type="submission" date="2015-03" db="EMBL/GenBank/DDBJ databases">
        <authorList>
            <person name="Abdul Halim M."/>
        </authorList>
    </citation>
    <scope>NUCLEOTIDE SEQUENCE [LARGE SCALE GENOMIC DNA]</scope>
    <source>
        <strain evidence="2 3">ATCC 35681</strain>
    </source>
</reference>
<protein>
    <recommendedName>
        <fullName evidence="4">SigmaY antisigma factor component</fullName>
    </recommendedName>
</protein>
<sequence>MKEHSNLPLWAWTVLAVLLMSQGTLLFRTARDLGRWRWFWGLWGMTTFPLPTILYLLLVVFPEYRRKQKEITEQDKKIRK</sequence>
<evidence type="ECO:0000256" key="1">
    <source>
        <dbReference type="SAM" id="Phobius"/>
    </source>
</evidence>
<dbReference type="PATRIC" id="fig|1333534.5.peg.4140"/>
<dbReference type="HOGENOM" id="CLU_201614_0_0_9"/>
<keyword evidence="1" id="KW-1133">Transmembrane helix</keyword>
<reference evidence="2 3" key="2">
    <citation type="journal article" date="2016" name="Genome Announc.">
        <title>Genome Sequence of a Gram-Positive Diazotroph, Paenibacillus durus Type Strain ATCC 35681.</title>
        <authorList>
            <person name="Halim M.A."/>
            <person name="Rahman A.Y."/>
            <person name="Sim K.S."/>
            <person name="Yam H.C."/>
            <person name="Rahim A.A."/>
            <person name="Ghazali A.H."/>
            <person name="Najimudin N."/>
        </authorList>
    </citation>
    <scope>NUCLEOTIDE SEQUENCE [LARGE SCALE GENOMIC DNA]</scope>
    <source>
        <strain evidence="2 3">ATCC 35681</strain>
    </source>
</reference>